<dbReference type="Pfam" id="PF00107">
    <property type="entry name" value="ADH_zinc_N"/>
    <property type="match status" value="1"/>
</dbReference>
<keyword evidence="1 4" id="KW-0479">Metal-binding</keyword>
<dbReference type="InterPro" id="IPR036291">
    <property type="entry name" value="NAD(P)-bd_dom_sf"/>
</dbReference>
<gene>
    <name evidence="6" type="ORF">CLUP02_04579</name>
</gene>
<dbReference type="EMBL" id="CP019474">
    <property type="protein sequence ID" value="UQC79100.1"/>
    <property type="molecule type" value="Genomic_DNA"/>
</dbReference>
<dbReference type="Gene3D" id="3.90.180.10">
    <property type="entry name" value="Medium-chain alcohol dehydrogenases, catalytic domain"/>
    <property type="match status" value="1"/>
</dbReference>
<dbReference type="Pfam" id="PF08240">
    <property type="entry name" value="ADH_N"/>
    <property type="match status" value="1"/>
</dbReference>
<dbReference type="GO" id="GO:0008270">
    <property type="term" value="F:zinc ion binding"/>
    <property type="evidence" value="ECO:0007669"/>
    <property type="project" value="InterPro"/>
</dbReference>
<dbReference type="PROSITE" id="PS00059">
    <property type="entry name" value="ADH_ZINC"/>
    <property type="match status" value="1"/>
</dbReference>
<evidence type="ECO:0000256" key="2">
    <source>
        <dbReference type="ARBA" id="ARBA00022833"/>
    </source>
</evidence>
<keyword evidence="7" id="KW-1185">Reference proteome</keyword>
<evidence type="ECO:0000256" key="4">
    <source>
        <dbReference type="RuleBase" id="RU361277"/>
    </source>
</evidence>
<evidence type="ECO:0000313" key="6">
    <source>
        <dbReference type="EMBL" id="UQC79100.1"/>
    </source>
</evidence>
<dbReference type="InterPro" id="IPR013154">
    <property type="entry name" value="ADH-like_N"/>
</dbReference>
<protein>
    <submittedName>
        <fullName evidence="6">Alcohol dehydrogenase GroES-like domain-containing protein</fullName>
    </submittedName>
</protein>
<organism evidence="6 7">
    <name type="scientific">Colletotrichum lupini</name>
    <dbReference type="NCBI Taxonomy" id="145971"/>
    <lineage>
        <taxon>Eukaryota</taxon>
        <taxon>Fungi</taxon>
        <taxon>Dikarya</taxon>
        <taxon>Ascomycota</taxon>
        <taxon>Pezizomycotina</taxon>
        <taxon>Sordariomycetes</taxon>
        <taxon>Hypocreomycetidae</taxon>
        <taxon>Glomerellales</taxon>
        <taxon>Glomerellaceae</taxon>
        <taxon>Colletotrichum</taxon>
        <taxon>Colletotrichum acutatum species complex</taxon>
    </lineage>
</organism>
<accession>A0A9Q8WDW9</accession>
<reference evidence="6" key="1">
    <citation type="journal article" date="2021" name="Mol. Plant Microbe Interact.">
        <title>Complete Genome Sequence of the Plant-Pathogenic Fungus Colletotrichum lupini.</title>
        <authorList>
            <person name="Baroncelli R."/>
            <person name="Pensec F."/>
            <person name="Da Lio D."/>
            <person name="Boufleur T."/>
            <person name="Vicente I."/>
            <person name="Sarrocco S."/>
            <person name="Picot A."/>
            <person name="Baraldi E."/>
            <person name="Sukno S."/>
            <person name="Thon M."/>
            <person name="Le Floch G."/>
        </authorList>
    </citation>
    <scope>NUCLEOTIDE SEQUENCE</scope>
    <source>
        <strain evidence="6">IMI 504893</strain>
    </source>
</reference>
<evidence type="ECO:0000259" key="5">
    <source>
        <dbReference type="SMART" id="SM00829"/>
    </source>
</evidence>
<dbReference type="InterPro" id="IPR011032">
    <property type="entry name" value="GroES-like_sf"/>
</dbReference>
<dbReference type="InterPro" id="IPR002328">
    <property type="entry name" value="ADH_Zn_CS"/>
</dbReference>
<feature type="domain" description="Enoyl reductase (ER)" evidence="5">
    <location>
        <begin position="25"/>
        <end position="329"/>
    </location>
</feature>
<comment type="similarity">
    <text evidence="4">Belongs to the zinc-containing alcohol dehydrogenase family.</text>
</comment>
<dbReference type="InterPro" id="IPR013149">
    <property type="entry name" value="ADH-like_C"/>
</dbReference>
<dbReference type="InterPro" id="IPR020843">
    <property type="entry name" value="ER"/>
</dbReference>
<comment type="cofactor">
    <cofactor evidence="4">
        <name>Zn(2+)</name>
        <dbReference type="ChEBI" id="CHEBI:29105"/>
    </cofactor>
</comment>
<dbReference type="SMART" id="SM00829">
    <property type="entry name" value="PKS_ER"/>
    <property type="match status" value="1"/>
</dbReference>
<evidence type="ECO:0000256" key="1">
    <source>
        <dbReference type="ARBA" id="ARBA00022723"/>
    </source>
</evidence>
<dbReference type="PANTHER" id="PTHR43401">
    <property type="entry name" value="L-THREONINE 3-DEHYDROGENASE"/>
    <property type="match status" value="1"/>
</dbReference>
<dbReference type="GO" id="GO:0016491">
    <property type="term" value="F:oxidoreductase activity"/>
    <property type="evidence" value="ECO:0007669"/>
    <property type="project" value="UniProtKB-KW"/>
</dbReference>
<evidence type="ECO:0000256" key="3">
    <source>
        <dbReference type="ARBA" id="ARBA00023002"/>
    </source>
</evidence>
<dbReference type="GeneID" id="73338600"/>
<dbReference type="AlphaFoldDB" id="A0A9Q8WDW9"/>
<dbReference type="Gene3D" id="3.40.50.720">
    <property type="entry name" value="NAD(P)-binding Rossmann-like Domain"/>
    <property type="match status" value="1"/>
</dbReference>
<dbReference type="CDD" id="cd08254">
    <property type="entry name" value="hydroxyacyl_CoA_DH"/>
    <property type="match status" value="1"/>
</dbReference>
<dbReference type="KEGG" id="clup:CLUP02_04579"/>
<dbReference type="InterPro" id="IPR050129">
    <property type="entry name" value="Zn_alcohol_dh"/>
</dbReference>
<dbReference type="RefSeq" id="XP_049140733.1">
    <property type="nucleotide sequence ID" value="XM_049283590.1"/>
</dbReference>
<keyword evidence="2 4" id="KW-0862">Zinc</keyword>
<keyword evidence="3" id="KW-0560">Oxidoreductase</keyword>
<dbReference type="PANTHER" id="PTHR43401:SF5">
    <property type="entry name" value="ALCOHOL DEHYDROGENASE-RELATED"/>
    <property type="match status" value="1"/>
</dbReference>
<dbReference type="Proteomes" id="UP000830671">
    <property type="component" value="Chromosome 2"/>
</dbReference>
<sequence>MRGEAPALLDDNSIEMQAFQYMEKGGGLQLRDLPIPQPGPGWVQLQVKAAGLCHSDCHILKGIDGVVQRPITLGHEVSGIITALGPDVKEFKTGERVTVGLFSYPIKLRDWTMAIGLGFDGGYGEFVLAPVARLVHIPDSLSFSQAAVATDAMATSYHAVVVEAAAKPGMTIGVIGIGGLGMSGLGFGVLKGAKVYGIDISESKFKEAKRLGASGCFKSLEDAQDVDFDAIVDFAGTGATTTQAIQKVSEGGKVVVVGLAGSEITIPSYALIGRSVSLIGSFGASEQDLRDVFDLLANKSIEPELTEIPFAEIPAGLDALDRGETQGRLWSDPSKAKISSMVSVKLSEGLRQN</sequence>
<proteinExistence type="inferred from homology"/>
<dbReference type="SUPFAM" id="SSF51735">
    <property type="entry name" value="NAD(P)-binding Rossmann-fold domains"/>
    <property type="match status" value="1"/>
</dbReference>
<name>A0A9Q8WDW9_9PEZI</name>
<dbReference type="SUPFAM" id="SSF50129">
    <property type="entry name" value="GroES-like"/>
    <property type="match status" value="1"/>
</dbReference>
<evidence type="ECO:0000313" key="7">
    <source>
        <dbReference type="Proteomes" id="UP000830671"/>
    </source>
</evidence>